<evidence type="ECO:0000313" key="3">
    <source>
        <dbReference type="EMBL" id="KAL0065186.1"/>
    </source>
</evidence>
<protein>
    <recommendedName>
        <fullName evidence="2">Fungal-type protein kinase domain-containing protein</fullName>
    </recommendedName>
</protein>
<name>A0ABR2ZUB2_9AGAR</name>
<accession>A0ABR2ZUB2</accession>
<dbReference type="SUPFAM" id="SSF56112">
    <property type="entry name" value="Protein kinase-like (PK-like)"/>
    <property type="match status" value="1"/>
</dbReference>
<dbReference type="Proteomes" id="UP001437256">
    <property type="component" value="Unassembled WGS sequence"/>
</dbReference>
<reference evidence="3 4" key="1">
    <citation type="submission" date="2024-05" db="EMBL/GenBank/DDBJ databases">
        <title>A draft genome resource for the thread blight pathogen Marasmius tenuissimus strain MS-2.</title>
        <authorList>
            <person name="Yulfo-Soto G.E."/>
            <person name="Baruah I.K."/>
            <person name="Amoako-Attah I."/>
            <person name="Bukari Y."/>
            <person name="Meinhardt L.W."/>
            <person name="Bailey B.A."/>
            <person name="Cohen S.P."/>
        </authorList>
    </citation>
    <scope>NUCLEOTIDE SEQUENCE [LARGE SCALE GENOMIC DNA]</scope>
    <source>
        <strain evidence="3 4">MS-2</strain>
    </source>
</reference>
<dbReference type="PANTHER" id="PTHR38248:SF2">
    <property type="entry name" value="FUNK1 11"/>
    <property type="match status" value="1"/>
</dbReference>
<evidence type="ECO:0000259" key="2">
    <source>
        <dbReference type="Pfam" id="PF17667"/>
    </source>
</evidence>
<dbReference type="InterPro" id="IPR011009">
    <property type="entry name" value="Kinase-like_dom_sf"/>
</dbReference>
<dbReference type="PANTHER" id="PTHR38248">
    <property type="entry name" value="FUNK1 6"/>
    <property type="match status" value="1"/>
</dbReference>
<organism evidence="3 4">
    <name type="scientific">Marasmius tenuissimus</name>
    <dbReference type="NCBI Taxonomy" id="585030"/>
    <lineage>
        <taxon>Eukaryota</taxon>
        <taxon>Fungi</taxon>
        <taxon>Dikarya</taxon>
        <taxon>Basidiomycota</taxon>
        <taxon>Agaricomycotina</taxon>
        <taxon>Agaricomycetes</taxon>
        <taxon>Agaricomycetidae</taxon>
        <taxon>Agaricales</taxon>
        <taxon>Marasmiineae</taxon>
        <taxon>Marasmiaceae</taxon>
        <taxon>Marasmius</taxon>
    </lineage>
</organism>
<gene>
    <name evidence="3" type="ORF">AAF712_007856</name>
</gene>
<evidence type="ECO:0000256" key="1">
    <source>
        <dbReference type="SAM" id="MobiDB-lite"/>
    </source>
</evidence>
<keyword evidence="4" id="KW-1185">Reference proteome</keyword>
<dbReference type="Pfam" id="PF17667">
    <property type="entry name" value="Pkinase_fungal"/>
    <property type="match status" value="2"/>
</dbReference>
<sequence>MDTPYITPDEFIAKTLHAPNLDELNHDGDINHLREIIDSSEFQKRLRRCHSQVNDEEQLYSMIDDLTNHSLEELKRKRLTKNKLMFTFCVNSPTLAKCSQDAPPGIVDAIVRTKPKWKGKRRAKKKAAKYKKSLSWSESLTFLKIQTESSVNAQPPCENDHHSERYGDVNAPVSPTCGCSAAPSPSHHPLQYNRTSTSSNCLSSGAESGGPTYKRTRLDMPQRYRPQCAKYAMCILNRSGIRTHVIGGLIVGDRMELVVYTHTGPSISTSFSFIYDSLTFLRVILAYSKMTLAQWGVTDVPECRTMACATRKRLFKKQVKLNHQIIKEKTFKVDGSTFKAKIPAVLPWRWIKGTVWTVEVEVLDGPVHDKAVGMASQLVIKFSNSSAHRAPEEKLINKARACAKANEEHNWALKCLPDVIASGTFTPDASFISVFGQKVASERIQYMIVEKLEPITSLTNCGEFAKYSLVSLGHEFLVTVPQILHRDVAVDNLMCRRKDGKSPASRIGTKPFMALDLLMPGSRGFQRHWVRHDLESFLYVLAWITCRIDAGHEVEHPPFDRWTQGTWEEAHDHKHAWVMSNNETIVLTSTYQPLEECLLSLRDFLRQGKRKESRHLFALSGFDTNGPDVAESFADETLGDSITYTRFLSVFEEMGLD</sequence>
<dbReference type="InterPro" id="IPR040976">
    <property type="entry name" value="Pkinase_fungal"/>
</dbReference>
<evidence type="ECO:0000313" key="4">
    <source>
        <dbReference type="Proteomes" id="UP001437256"/>
    </source>
</evidence>
<feature type="domain" description="Fungal-type protein kinase" evidence="2">
    <location>
        <begin position="502"/>
        <end position="544"/>
    </location>
</feature>
<comment type="caution">
    <text evidence="3">The sequence shown here is derived from an EMBL/GenBank/DDBJ whole genome shotgun (WGS) entry which is preliminary data.</text>
</comment>
<feature type="domain" description="Fungal-type protein kinase" evidence="2">
    <location>
        <begin position="225"/>
        <end position="402"/>
    </location>
</feature>
<proteinExistence type="predicted"/>
<dbReference type="EMBL" id="JBBXMP010000051">
    <property type="protein sequence ID" value="KAL0065186.1"/>
    <property type="molecule type" value="Genomic_DNA"/>
</dbReference>
<feature type="compositionally biased region" description="Polar residues" evidence="1">
    <location>
        <begin position="192"/>
        <end position="206"/>
    </location>
</feature>
<feature type="region of interest" description="Disordered" evidence="1">
    <location>
        <begin position="188"/>
        <end position="216"/>
    </location>
</feature>